<accession>A0ABY1Q8G4</accession>
<feature type="chain" id="PRO_5045424523" description="DUF4399 domain-containing protein" evidence="1">
    <location>
        <begin position="25"/>
        <end position="143"/>
    </location>
</feature>
<dbReference type="EMBL" id="FXUL01000008">
    <property type="protein sequence ID" value="SMP62293.1"/>
    <property type="molecule type" value="Genomic_DNA"/>
</dbReference>
<protein>
    <recommendedName>
        <fullName evidence="2">DUF4399 domain-containing protein</fullName>
    </recommendedName>
</protein>
<dbReference type="RefSeq" id="WP_283442587.1">
    <property type="nucleotide sequence ID" value="NZ_FXUL01000008.1"/>
</dbReference>
<keyword evidence="4" id="KW-1185">Reference proteome</keyword>
<organism evidence="3 4">
    <name type="scientific">Noviherbaspirillum suwonense</name>
    <dbReference type="NCBI Taxonomy" id="1224511"/>
    <lineage>
        <taxon>Bacteria</taxon>
        <taxon>Pseudomonadati</taxon>
        <taxon>Pseudomonadota</taxon>
        <taxon>Betaproteobacteria</taxon>
        <taxon>Burkholderiales</taxon>
        <taxon>Oxalobacteraceae</taxon>
        <taxon>Noviherbaspirillum</taxon>
    </lineage>
</organism>
<dbReference type="InterPro" id="IPR025512">
    <property type="entry name" value="DUF4399"/>
</dbReference>
<evidence type="ECO:0000313" key="4">
    <source>
        <dbReference type="Proteomes" id="UP001158049"/>
    </source>
</evidence>
<feature type="domain" description="DUF4399" evidence="2">
    <location>
        <begin position="54"/>
        <end position="143"/>
    </location>
</feature>
<comment type="caution">
    <text evidence="3">The sequence shown here is derived from an EMBL/GenBank/DDBJ whole genome shotgun (WGS) entry which is preliminary data.</text>
</comment>
<evidence type="ECO:0000259" key="2">
    <source>
        <dbReference type="Pfam" id="PF14347"/>
    </source>
</evidence>
<feature type="signal peptide" evidence="1">
    <location>
        <begin position="1"/>
        <end position="24"/>
    </location>
</feature>
<proteinExistence type="predicted"/>
<dbReference type="Proteomes" id="UP001158049">
    <property type="component" value="Unassembled WGS sequence"/>
</dbReference>
<reference evidence="3 4" key="1">
    <citation type="submission" date="2017-05" db="EMBL/GenBank/DDBJ databases">
        <authorList>
            <person name="Varghese N."/>
            <person name="Submissions S."/>
        </authorList>
    </citation>
    <scope>NUCLEOTIDE SEQUENCE [LARGE SCALE GENOMIC DNA]</scope>
    <source>
        <strain evidence="3 4">DSM 26001</strain>
    </source>
</reference>
<gene>
    <name evidence="3" type="ORF">SAMN06295970_10883</name>
</gene>
<evidence type="ECO:0000256" key="1">
    <source>
        <dbReference type="SAM" id="SignalP"/>
    </source>
</evidence>
<keyword evidence="1" id="KW-0732">Signal</keyword>
<sequence length="143" mass="15686">MRYPLLLASLALALTLSLSGQAEAQRTPAPENAVVYIVWPPDGAVINGGRFWLRMGLRNMGVAPKGVKMANVGHHHVLIDTDLPEMDQQIPNDRNHVHFGAGETEARLELPPGKHTLQLLLGDDNHIPHQPPVYSSKITVTVR</sequence>
<name>A0ABY1Q8G4_9BURK</name>
<dbReference type="Pfam" id="PF14347">
    <property type="entry name" value="DUF4399"/>
    <property type="match status" value="1"/>
</dbReference>
<evidence type="ECO:0000313" key="3">
    <source>
        <dbReference type="EMBL" id="SMP62293.1"/>
    </source>
</evidence>